<evidence type="ECO:0000313" key="3">
    <source>
        <dbReference type="Proteomes" id="UP000481043"/>
    </source>
</evidence>
<feature type="domain" description="N-acetyltransferase" evidence="1">
    <location>
        <begin position="16"/>
        <end position="180"/>
    </location>
</feature>
<dbReference type="PROSITE" id="PS51186">
    <property type="entry name" value="GNAT"/>
    <property type="match status" value="1"/>
</dbReference>
<protein>
    <submittedName>
        <fullName evidence="2">GNAT family N-acetyltransferase</fullName>
    </submittedName>
</protein>
<dbReference type="InterPro" id="IPR051531">
    <property type="entry name" value="N-acetyltransferase"/>
</dbReference>
<dbReference type="InterPro" id="IPR000182">
    <property type="entry name" value="GNAT_dom"/>
</dbReference>
<gene>
    <name evidence="2" type="ORF">G4D63_04735</name>
</gene>
<accession>A0A6M0Q3R3</accession>
<dbReference type="PANTHER" id="PTHR43792">
    <property type="entry name" value="GNAT FAMILY, PUTATIVE (AFU_ORTHOLOGUE AFUA_3G00765)-RELATED-RELATED"/>
    <property type="match status" value="1"/>
</dbReference>
<dbReference type="Proteomes" id="UP000481043">
    <property type="component" value="Unassembled WGS sequence"/>
</dbReference>
<dbReference type="RefSeq" id="WP_163178178.1">
    <property type="nucleotide sequence ID" value="NZ_JAAIWM010000001.1"/>
</dbReference>
<dbReference type="InterPro" id="IPR016181">
    <property type="entry name" value="Acyl_CoA_acyltransferase"/>
</dbReference>
<dbReference type="PANTHER" id="PTHR43792:SF9">
    <property type="entry name" value="RIBOSOMAL-PROTEIN-ALANINE ACETYLTRANSFERASE"/>
    <property type="match status" value="1"/>
</dbReference>
<dbReference type="AlphaFoldDB" id="A0A6M0Q3R3"/>
<keyword evidence="2" id="KW-0808">Transferase</keyword>
<dbReference type="Gene3D" id="3.40.630.30">
    <property type="match status" value="1"/>
</dbReference>
<dbReference type="Pfam" id="PF13302">
    <property type="entry name" value="Acetyltransf_3"/>
    <property type="match status" value="1"/>
</dbReference>
<comment type="caution">
    <text evidence="2">The sequence shown here is derived from an EMBL/GenBank/DDBJ whole genome shotgun (WGS) entry which is preliminary data.</text>
</comment>
<evidence type="ECO:0000259" key="1">
    <source>
        <dbReference type="PROSITE" id="PS51186"/>
    </source>
</evidence>
<dbReference type="EMBL" id="JAAIWM010000001">
    <property type="protein sequence ID" value="NEY71046.1"/>
    <property type="molecule type" value="Genomic_DNA"/>
</dbReference>
<dbReference type="GO" id="GO:0005737">
    <property type="term" value="C:cytoplasm"/>
    <property type="evidence" value="ECO:0007669"/>
    <property type="project" value="TreeGrafter"/>
</dbReference>
<dbReference type="GO" id="GO:0008999">
    <property type="term" value="F:protein-N-terminal-alanine acetyltransferase activity"/>
    <property type="evidence" value="ECO:0007669"/>
    <property type="project" value="TreeGrafter"/>
</dbReference>
<name>A0A6M0Q3R3_9BACI</name>
<reference evidence="2 3" key="1">
    <citation type="submission" date="2020-02" db="EMBL/GenBank/DDBJ databases">
        <title>Bacillus aquiflavi sp. nov., isolated from yellow water of strong flavor Chinese baijiu in Yibin region of China.</title>
        <authorList>
            <person name="Xie J."/>
        </authorList>
    </citation>
    <scope>NUCLEOTIDE SEQUENCE [LARGE SCALE GENOMIC DNA]</scope>
    <source>
        <strain evidence="2 3">SA4</strain>
    </source>
</reference>
<proteinExistence type="predicted"/>
<evidence type="ECO:0000313" key="2">
    <source>
        <dbReference type="EMBL" id="NEY71046.1"/>
    </source>
</evidence>
<sequence length="189" mass="21839">MKNLFNQFPILHSERLTLRPISEEDAEHIYEYFSDDEVTQFYGIDSFTSLEQAIQLVTQFQKGYEEKKAVRWGIALSDTNQLIGSIGFHNMNHHHKRVEIGYEITKLEWGKGFVTEALKAVISYAFDQTEIHRIGATVRGENIPSQQVLTKLGFAQEGVLRDYQFSRGVFYDLIMFSLVRHNGFKGLIN</sequence>
<dbReference type="SUPFAM" id="SSF55729">
    <property type="entry name" value="Acyl-CoA N-acyltransferases (Nat)"/>
    <property type="match status" value="1"/>
</dbReference>
<organism evidence="2 3">
    <name type="scientific">Bacillus mesophilus</name>
    <dbReference type="NCBI Taxonomy" id="1808955"/>
    <lineage>
        <taxon>Bacteria</taxon>
        <taxon>Bacillati</taxon>
        <taxon>Bacillota</taxon>
        <taxon>Bacilli</taxon>
        <taxon>Bacillales</taxon>
        <taxon>Bacillaceae</taxon>
        <taxon>Bacillus</taxon>
    </lineage>
</organism>
<keyword evidence="3" id="KW-1185">Reference proteome</keyword>